<dbReference type="EMBL" id="BJXW01000008">
    <property type="protein sequence ID" value="GEN30541.1"/>
    <property type="molecule type" value="Genomic_DNA"/>
</dbReference>
<feature type="domain" description="ATP-grasp" evidence="14">
    <location>
        <begin position="120"/>
        <end position="317"/>
    </location>
</feature>
<keyword evidence="17" id="KW-1185">Reference proteome</keyword>
<dbReference type="PROSITE" id="PS00866">
    <property type="entry name" value="CPSASE_1"/>
    <property type="match status" value="1"/>
</dbReference>
<dbReference type="SUPFAM" id="SSF52440">
    <property type="entry name" value="PreATP-grasp domain"/>
    <property type="match status" value="1"/>
</dbReference>
<name>A0A511UXM5_9BACI</name>
<dbReference type="InterPro" id="IPR011764">
    <property type="entry name" value="Biotin_carboxylation_dom"/>
</dbReference>
<accession>A0A511UXM5</accession>
<dbReference type="EC" id="6.3.4.14" evidence="4"/>
<protein>
    <recommendedName>
        <fullName evidence="4">biotin carboxylase</fullName>
        <ecNumber evidence="4">6.3.4.14</ecNumber>
    </recommendedName>
</protein>
<comment type="pathway">
    <text evidence="2">Lipid metabolism; malonyl-CoA biosynthesis; malonyl-CoA from acetyl-CoA: step 1/1.</text>
</comment>
<dbReference type="SMART" id="SM00878">
    <property type="entry name" value="Biotin_carb_C"/>
    <property type="match status" value="1"/>
</dbReference>
<dbReference type="PANTHER" id="PTHR18866:SF33">
    <property type="entry name" value="METHYLCROTONOYL-COA CARBOXYLASE SUBUNIT ALPHA, MITOCHONDRIAL-RELATED"/>
    <property type="match status" value="1"/>
</dbReference>
<evidence type="ECO:0000256" key="10">
    <source>
        <dbReference type="ARBA" id="ARBA00023160"/>
    </source>
</evidence>
<evidence type="ECO:0000256" key="2">
    <source>
        <dbReference type="ARBA" id="ARBA00004956"/>
    </source>
</evidence>
<keyword evidence="10" id="KW-0275">Fatty acid biosynthesis</keyword>
<evidence type="ECO:0000256" key="7">
    <source>
        <dbReference type="ARBA" id="ARBA00022741"/>
    </source>
</evidence>
<keyword evidence="11" id="KW-0092">Biotin</keyword>
<dbReference type="PROSITE" id="PS50979">
    <property type="entry name" value="BC"/>
    <property type="match status" value="1"/>
</dbReference>
<comment type="subunit">
    <text evidence="3">Acetyl-CoA carboxylase is a heterohexamer of biotin carboxyl carrier protein, biotin carboxylase and the two subunits of carboxyl transferase in a 2:2 complex.</text>
</comment>
<proteinExistence type="predicted"/>
<dbReference type="GO" id="GO:0005524">
    <property type="term" value="F:ATP binding"/>
    <property type="evidence" value="ECO:0007669"/>
    <property type="project" value="UniProtKB-UniRule"/>
</dbReference>
<evidence type="ECO:0000256" key="5">
    <source>
        <dbReference type="ARBA" id="ARBA00022516"/>
    </source>
</evidence>
<dbReference type="GO" id="GO:0004075">
    <property type="term" value="F:biotin carboxylase activity"/>
    <property type="evidence" value="ECO:0007669"/>
    <property type="project" value="UniProtKB-EC"/>
</dbReference>
<feature type="domain" description="Biotin carboxylation" evidence="15">
    <location>
        <begin position="1"/>
        <end position="445"/>
    </location>
</feature>
<dbReference type="Gene3D" id="3.30.470.20">
    <property type="entry name" value="ATP-grasp fold, B domain"/>
    <property type="match status" value="1"/>
</dbReference>
<dbReference type="OrthoDB" id="9807469at2"/>
<dbReference type="InterPro" id="IPR050856">
    <property type="entry name" value="Biotin_carboxylase_complex"/>
</dbReference>
<evidence type="ECO:0000256" key="1">
    <source>
        <dbReference type="ARBA" id="ARBA00003761"/>
    </source>
</evidence>
<dbReference type="InterPro" id="IPR005479">
    <property type="entry name" value="CPAse_ATP-bd"/>
</dbReference>
<dbReference type="SUPFAM" id="SSF56059">
    <property type="entry name" value="Glutathione synthetase ATP-binding domain-like"/>
    <property type="match status" value="1"/>
</dbReference>
<dbReference type="PROSITE" id="PS50975">
    <property type="entry name" value="ATP_GRASP"/>
    <property type="match status" value="1"/>
</dbReference>
<comment type="function">
    <text evidence="1">This protein is a component of the acetyl coenzyme A carboxylase complex; first, biotin carboxylase catalyzes the carboxylation of the carrier protein and then the transcarboxylase transfers the carboxyl group to form malonyl-CoA.</text>
</comment>
<dbReference type="RefSeq" id="WP_146935887.1">
    <property type="nucleotide sequence ID" value="NZ_BJXW01000008.1"/>
</dbReference>
<comment type="catalytic activity">
    <reaction evidence="12">
        <text>N(6)-biotinyl-L-lysyl-[protein] + hydrogencarbonate + ATP = N(6)-carboxybiotinyl-L-lysyl-[protein] + ADP + phosphate + H(+)</text>
        <dbReference type="Rhea" id="RHEA:13501"/>
        <dbReference type="Rhea" id="RHEA-COMP:10505"/>
        <dbReference type="Rhea" id="RHEA-COMP:10506"/>
        <dbReference type="ChEBI" id="CHEBI:15378"/>
        <dbReference type="ChEBI" id="CHEBI:17544"/>
        <dbReference type="ChEBI" id="CHEBI:30616"/>
        <dbReference type="ChEBI" id="CHEBI:43474"/>
        <dbReference type="ChEBI" id="CHEBI:83144"/>
        <dbReference type="ChEBI" id="CHEBI:83145"/>
        <dbReference type="ChEBI" id="CHEBI:456216"/>
        <dbReference type="EC" id="6.3.4.14"/>
    </reaction>
</comment>
<reference evidence="16 17" key="1">
    <citation type="submission" date="2019-07" db="EMBL/GenBank/DDBJ databases">
        <title>Whole genome shotgun sequence of Cerasibacillus quisquiliarum NBRC 102429.</title>
        <authorList>
            <person name="Hosoyama A."/>
            <person name="Uohara A."/>
            <person name="Ohji S."/>
            <person name="Ichikawa N."/>
        </authorList>
    </citation>
    <scope>NUCLEOTIDE SEQUENCE [LARGE SCALE GENOMIC DNA]</scope>
    <source>
        <strain evidence="16 17">NBRC 102429</strain>
    </source>
</reference>
<evidence type="ECO:0000256" key="6">
    <source>
        <dbReference type="ARBA" id="ARBA00022598"/>
    </source>
</evidence>
<dbReference type="Pfam" id="PF00289">
    <property type="entry name" value="Biotin_carb_N"/>
    <property type="match status" value="1"/>
</dbReference>
<evidence type="ECO:0000259" key="15">
    <source>
        <dbReference type="PROSITE" id="PS50979"/>
    </source>
</evidence>
<dbReference type="GO" id="GO:0006633">
    <property type="term" value="P:fatty acid biosynthetic process"/>
    <property type="evidence" value="ECO:0007669"/>
    <property type="project" value="UniProtKB-KW"/>
</dbReference>
<dbReference type="FunFam" id="3.30.470.20:FF:000028">
    <property type="entry name" value="Methylcrotonoyl-CoA carboxylase subunit alpha, mitochondrial"/>
    <property type="match status" value="1"/>
</dbReference>
<evidence type="ECO:0000256" key="3">
    <source>
        <dbReference type="ARBA" id="ARBA00011750"/>
    </source>
</evidence>
<dbReference type="Pfam" id="PF02785">
    <property type="entry name" value="Biotin_carb_C"/>
    <property type="match status" value="1"/>
</dbReference>
<dbReference type="InterPro" id="IPR005481">
    <property type="entry name" value="BC-like_N"/>
</dbReference>
<dbReference type="SUPFAM" id="SSF51246">
    <property type="entry name" value="Rudiment single hybrid motif"/>
    <property type="match status" value="1"/>
</dbReference>
<evidence type="ECO:0000256" key="9">
    <source>
        <dbReference type="ARBA" id="ARBA00022840"/>
    </source>
</evidence>
<evidence type="ECO:0000256" key="12">
    <source>
        <dbReference type="ARBA" id="ARBA00048600"/>
    </source>
</evidence>
<sequence>MIKKVLIANRGEIAARIIRSAKQLGIKTVAVFSEVDENSPFVQMADESYLLGPARVNESYLNIDKIIEIAKEYRADAIHPGYGFLSENHLFAEKCEKEGIIFVGPNSQVLKQMGSKIEARKIMKEAGVPVVPGSIEALDTIDEAKAFAKEIGYPVMLKASLGGGGIGMQVVQSDEELENVFLDNQQRAKQFFGDGSMFIEKKIDDARHIEVQILADQHGNVMHLFERECSIQRRNQKVIEEAPSSFISEATREKMGEAAIRAAKAVDYTNVGTVEFLVDSEENFYFIEMNARIQVEHPITEEVTGVDLVKEQLLIASGNPLSLNKNDIKIKGHAIETRIYAEDPERFFPSPGQITRLDLPEGEHIRHELGVSSSFQVTPFYDPMIAKLIVSGASREEAIERMKDALNNYHIDGIKTNIPMLKTIIEHDQFKKGNTKISFVDEYYLPMLKK</sequence>
<dbReference type="InterPro" id="IPR011054">
    <property type="entry name" value="Rudment_hybrid_motif"/>
</dbReference>
<keyword evidence="5" id="KW-0444">Lipid biosynthesis</keyword>
<keyword evidence="10" id="KW-0443">Lipid metabolism</keyword>
<dbReference type="NCBIfam" id="NF006367">
    <property type="entry name" value="PRK08591.1"/>
    <property type="match status" value="1"/>
</dbReference>
<dbReference type="FunFam" id="3.40.50.20:FF:000010">
    <property type="entry name" value="Propionyl-CoA carboxylase subunit alpha"/>
    <property type="match status" value="1"/>
</dbReference>
<evidence type="ECO:0000256" key="13">
    <source>
        <dbReference type="PROSITE-ProRule" id="PRU00409"/>
    </source>
</evidence>
<organism evidence="16 17">
    <name type="scientific">Cerasibacillus quisquiliarum</name>
    <dbReference type="NCBI Taxonomy" id="227865"/>
    <lineage>
        <taxon>Bacteria</taxon>
        <taxon>Bacillati</taxon>
        <taxon>Bacillota</taxon>
        <taxon>Bacilli</taxon>
        <taxon>Bacillales</taxon>
        <taxon>Bacillaceae</taxon>
        <taxon>Cerasibacillus</taxon>
    </lineage>
</organism>
<evidence type="ECO:0000256" key="8">
    <source>
        <dbReference type="ARBA" id="ARBA00022832"/>
    </source>
</evidence>
<dbReference type="Proteomes" id="UP000321491">
    <property type="component" value="Unassembled WGS sequence"/>
</dbReference>
<evidence type="ECO:0000256" key="4">
    <source>
        <dbReference type="ARBA" id="ARBA00013263"/>
    </source>
</evidence>
<dbReference type="PANTHER" id="PTHR18866">
    <property type="entry name" value="CARBOXYLASE:PYRUVATE/ACETYL-COA/PROPIONYL-COA CARBOXYLASE"/>
    <property type="match status" value="1"/>
</dbReference>
<keyword evidence="7 13" id="KW-0547">Nucleotide-binding</keyword>
<evidence type="ECO:0000256" key="11">
    <source>
        <dbReference type="ARBA" id="ARBA00023267"/>
    </source>
</evidence>
<dbReference type="InterPro" id="IPR016185">
    <property type="entry name" value="PreATP-grasp_dom_sf"/>
</dbReference>
<keyword evidence="6" id="KW-0436">Ligase</keyword>
<dbReference type="FunFam" id="3.30.1490.20:FF:000003">
    <property type="entry name" value="acetyl-CoA carboxylase isoform X1"/>
    <property type="match status" value="1"/>
</dbReference>
<keyword evidence="8" id="KW-0276">Fatty acid metabolism</keyword>
<keyword evidence="9 13" id="KW-0067">ATP-binding</keyword>
<dbReference type="PROSITE" id="PS00867">
    <property type="entry name" value="CPSASE_2"/>
    <property type="match status" value="1"/>
</dbReference>
<dbReference type="AlphaFoldDB" id="A0A511UXM5"/>
<evidence type="ECO:0000313" key="17">
    <source>
        <dbReference type="Proteomes" id="UP000321491"/>
    </source>
</evidence>
<evidence type="ECO:0000313" key="16">
    <source>
        <dbReference type="EMBL" id="GEN30541.1"/>
    </source>
</evidence>
<comment type="caution">
    <text evidence="16">The sequence shown here is derived from an EMBL/GenBank/DDBJ whole genome shotgun (WGS) entry which is preliminary data.</text>
</comment>
<dbReference type="GO" id="GO:0046872">
    <property type="term" value="F:metal ion binding"/>
    <property type="evidence" value="ECO:0007669"/>
    <property type="project" value="InterPro"/>
</dbReference>
<evidence type="ECO:0000259" key="14">
    <source>
        <dbReference type="PROSITE" id="PS50975"/>
    </source>
</evidence>
<dbReference type="InterPro" id="IPR005482">
    <property type="entry name" value="Biotin_COase_C"/>
</dbReference>
<dbReference type="Pfam" id="PF02786">
    <property type="entry name" value="CPSase_L_D2"/>
    <property type="match status" value="1"/>
</dbReference>
<dbReference type="InterPro" id="IPR011761">
    <property type="entry name" value="ATP-grasp"/>
</dbReference>
<gene>
    <name evidence="16" type="primary">accC2</name>
    <name evidence="16" type="ORF">CQU01_07790</name>
</gene>